<dbReference type="Proteomes" id="UP000278143">
    <property type="component" value="Unassembled WGS sequence"/>
</dbReference>
<dbReference type="EMBL" id="KZ989275">
    <property type="protein sequence ID" value="RKP27076.1"/>
    <property type="molecule type" value="Genomic_DNA"/>
</dbReference>
<proteinExistence type="predicted"/>
<gene>
    <name evidence="2" type="ORF">SYNPS1DRAFT_27263</name>
</gene>
<organism evidence="2 3">
    <name type="scientific">Syncephalis pseudoplumigaleata</name>
    <dbReference type="NCBI Taxonomy" id="1712513"/>
    <lineage>
        <taxon>Eukaryota</taxon>
        <taxon>Fungi</taxon>
        <taxon>Fungi incertae sedis</taxon>
        <taxon>Zoopagomycota</taxon>
        <taxon>Zoopagomycotina</taxon>
        <taxon>Zoopagomycetes</taxon>
        <taxon>Zoopagales</taxon>
        <taxon>Piptocephalidaceae</taxon>
        <taxon>Syncephalis</taxon>
    </lineage>
</organism>
<dbReference type="AlphaFoldDB" id="A0A4P9Z3N3"/>
<feature type="region of interest" description="Disordered" evidence="1">
    <location>
        <begin position="317"/>
        <end position="341"/>
    </location>
</feature>
<protein>
    <recommendedName>
        <fullName evidence="4">Thioredoxin domain-containing protein</fullName>
    </recommendedName>
</protein>
<dbReference type="PANTHER" id="PTHR45815:SF3">
    <property type="entry name" value="PROTEIN DISULFIDE-ISOMERASE A6"/>
    <property type="match status" value="1"/>
</dbReference>
<evidence type="ECO:0000313" key="3">
    <source>
        <dbReference type="Proteomes" id="UP000278143"/>
    </source>
</evidence>
<keyword evidence="3" id="KW-1185">Reference proteome</keyword>
<feature type="compositionally biased region" description="Basic and acidic residues" evidence="1">
    <location>
        <begin position="167"/>
        <end position="176"/>
    </location>
</feature>
<sequence>MCVDYQGAREADAIVEAALDRLPSWSTTLLTADASTIARANIDLFLRDEDAFRGSLPAGLPKAILLTDKAKVAPLIRALALDFYGRIRMGVSRDAKLLKRYNVKKTPTLLIAPESGDEPIIYEGGVFASDAAYKMVYSKMHAFLEAHAAPLSSSKSTKQAKKQKKEKKQEKKSDAEVHQDIIEVQAQADIDRCFDGRDHACFLVLLDNIDESNEEQVKADREHLAILNRAFKEDREAEGVFEFAYLRAPNDGLIAKQLELPAKRPLAVALEWPSRLFMTQGEDEAFTLDNVQRMIALLISKRGENLQPLAFWPTFGPASASSASTTNKEEEQDGGDGHDEL</sequence>
<dbReference type="InterPro" id="IPR036249">
    <property type="entry name" value="Thioredoxin-like_sf"/>
</dbReference>
<dbReference type="GO" id="GO:0005788">
    <property type="term" value="C:endoplasmic reticulum lumen"/>
    <property type="evidence" value="ECO:0007669"/>
    <property type="project" value="TreeGrafter"/>
</dbReference>
<dbReference type="GO" id="GO:0034976">
    <property type="term" value="P:response to endoplasmic reticulum stress"/>
    <property type="evidence" value="ECO:0007669"/>
    <property type="project" value="TreeGrafter"/>
</dbReference>
<evidence type="ECO:0008006" key="4">
    <source>
        <dbReference type="Google" id="ProtNLM"/>
    </source>
</evidence>
<name>A0A4P9Z3N3_9FUNG</name>
<accession>A0A4P9Z3N3</accession>
<feature type="region of interest" description="Disordered" evidence="1">
    <location>
        <begin position="154"/>
        <end position="176"/>
    </location>
</feature>
<dbReference type="SUPFAM" id="SSF52833">
    <property type="entry name" value="Thioredoxin-like"/>
    <property type="match status" value="1"/>
</dbReference>
<evidence type="ECO:0000256" key="1">
    <source>
        <dbReference type="SAM" id="MobiDB-lite"/>
    </source>
</evidence>
<dbReference type="PANTHER" id="PTHR45815">
    <property type="entry name" value="PROTEIN DISULFIDE-ISOMERASE A6"/>
    <property type="match status" value="1"/>
</dbReference>
<dbReference type="GO" id="GO:0015035">
    <property type="term" value="F:protein-disulfide reductase activity"/>
    <property type="evidence" value="ECO:0007669"/>
    <property type="project" value="TreeGrafter"/>
</dbReference>
<dbReference type="OrthoDB" id="74910at2759"/>
<evidence type="ECO:0000313" key="2">
    <source>
        <dbReference type="EMBL" id="RKP27076.1"/>
    </source>
</evidence>
<reference evidence="3" key="1">
    <citation type="journal article" date="2018" name="Nat. Microbiol.">
        <title>Leveraging single-cell genomics to expand the fungal tree of life.</title>
        <authorList>
            <person name="Ahrendt S.R."/>
            <person name="Quandt C.A."/>
            <person name="Ciobanu D."/>
            <person name="Clum A."/>
            <person name="Salamov A."/>
            <person name="Andreopoulos B."/>
            <person name="Cheng J.F."/>
            <person name="Woyke T."/>
            <person name="Pelin A."/>
            <person name="Henrissat B."/>
            <person name="Reynolds N.K."/>
            <person name="Benny G.L."/>
            <person name="Smith M.E."/>
            <person name="James T.Y."/>
            <person name="Grigoriev I.V."/>
        </authorList>
    </citation>
    <scope>NUCLEOTIDE SEQUENCE [LARGE SCALE GENOMIC DNA]</scope>
    <source>
        <strain evidence="3">Benny S71-1</strain>
    </source>
</reference>
<dbReference type="Gene3D" id="3.40.30.10">
    <property type="entry name" value="Glutaredoxin"/>
    <property type="match status" value="1"/>
</dbReference>